<reference evidence="1" key="1">
    <citation type="submission" date="2017-05" db="UniProtKB">
        <authorList>
            <consortium name="EnsemblMetazoa"/>
        </authorList>
    </citation>
    <scope>IDENTIFICATION</scope>
</reference>
<dbReference type="AlphaFoldDB" id="A0A1X7VSZ8"/>
<accession>A0A1X7VSZ8</accession>
<evidence type="ECO:0000313" key="1">
    <source>
        <dbReference type="EnsemblMetazoa" id="Aqu2.1.42999_001"/>
    </source>
</evidence>
<dbReference type="EnsemblMetazoa" id="Aqu2.1.42999_001">
    <property type="protein sequence ID" value="Aqu2.1.42999_001"/>
    <property type="gene ID" value="Aqu2.1.42999"/>
</dbReference>
<protein>
    <submittedName>
        <fullName evidence="1">Uncharacterized protein</fullName>
    </submittedName>
</protein>
<proteinExistence type="predicted"/>
<sequence length="68" mass="7508">MEADLEASVDCDVLSDETDSSMSLITEASSDSSSQQLVQKKNTTSQVWRYFGFEPDSNGRPKNCDTPK</sequence>
<name>A0A1X7VSZ8_AMPQE</name>
<dbReference type="InParanoid" id="A0A1X7VSZ8"/>
<organism evidence="1">
    <name type="scientific">Amphimedon queenslandica</name>
    <name type="common">Sponge</name>
    <dbReference type="NCBI Taxonomy" id="400682"/>
    <lineage>
        <taxon>Eukaryota</taxon>
        <taxon>Metazoa</taxon>
        <taxon>Porifera</taxon>
        <taxon>Demospongiae</taxon>
        <taxon>Heteroscleromorpha</taxon>
        <taxon>Haplosclerida</taxon>
        <taxon>Niphatidae</taxon>
        <taxon>Amphimedon</taxon>
    </lineage>
</organism>